<dbReference type="SUPFAM" id="SSF47807">
    <property type="entry name" value="5' to 3' exonuclease, C-terminal subdomain"/>
    <property type="match status" value="1"/>
</dbReference>
<keyword evidence="2" id="KW-1185">Reference proteome</keyword>
<dbReference type="GeneID" id="14016711"/>
<evidence type="ECO:0000313" key="1">
    <source>
        <dbReference type="EMBL" id="AFE86192.1"/>
    </source>
</evidence>
<reference evidence="1 2" key="1">
    <citation type="journal article" date="2012" name="J. Virol.">
        <title>Sequence and structural characterization of great salt lake bacteriophage CW02, a member of the T7-like supergroup.</title>
        <authorList>
            <person name="Shen P.S."/>
            <person name="Domek M.J."/>
            <person name="Sanz-Garcia E."/>
            <person name="Makaju A."/>
            <person name="Taylor R.M."/>
            <person name="Hoggan R."/>
            <person name="Culumber M.D."/>
            <person name="Oberg C.J."/>
            <person name="Breakwell D.P."/>
            <person name="Prince J.T."/>
            <person name="Belnap D.M."/>
        </authorList>
    </citation>
    <scope>NUCLEOTIDE SEQUENCE [LARGE SCALE GENOMIC DNA]</scope>
</reference>
<dbReference type="RefSeq" id="YP_007010537.1">
    <property type="nucleotide sequence ID" value="NC_019540.1"/>
</dbReference>
<organism evidence="1 2">
    <name type="scientific">Salinivibrio phage CW02</name>
    <dbReference type="NCBI Taxonomy" id="1161935"/>
    <lineage>
        <taxon>Viruses</taxon>
        <taxon>Duplodnaviria</taxon>
        <taxon>Heunggongvirae</taxon>
        <taxon>Uroviricota</taxon>
        <taxon>Caudoviricetes</taxon>
        <taxon>Zobellviridae</taxon>
        <taxon>Salinovirus</taxon>
        <taxon>Salinovirus utanense</taxon>
    </lineage>
</organism>
<dbReference type="InterPro" id="IPR036279">
    <property type="entry name" value="5-3_exonuclease_C_sf"/>
</dbReference>
<keyword evidence="1" id="KW-0378">Hydrolase</keyword>
<evidence type="ECO:0000313" key="2">
    <source>
        <dbReference type="Proteomes" id="UP000004791"/>
    </source>
</evidence>
<name>H9D1F0_9CAUD</name>
<dbReference type="Gene3D" id="3.40.50.1010">
    <property type="entry name" value="5'-nuclease"/>
    <property type="match status" value="1"/>
</dbReference>
<dbReference type="InterPro" id="IPR029060">
    <property type="entry name" value="PIN-like_dom_sf"/>
</dbReference>
<dbReference type="OrthoDB" id="6588at10239"/>
<dbReference type="KEGG" id="vg:14016711"/>
<dbReference type="GO" id="GO:0004527">
    <property type="term" value="F:exonuclease activity"/>
    <property type="evidence" value="ECO:0007669"/>
    <property type="project" value="UniProtKB-KW"/>
</dbReference>
<dbReference type="Gene3D" id="1.10.150.20">
    <property type="entry name" value="5' to 3' exonuclease, C-terminal subdomain"/>
    <property type="match status" value="1"/>
</dbReference>
<keyword evidence="1" id="KW-0540">Nuclease</keyword>
<sequence length="215" mass="24781">MYATEPPIIYLTGKGNFRDEILSERPYKGNRKPNKPFHYANLRAYAHAVYDCREKDGLEADDLMCIEQQSRLGQLDTIICSRDKDLRIQPGMHYSWEVKGQPRFGPARVSELGELQLKRGGKKLFGTGLRFFYSQCLTGDSTDNIPGIRGYGPVKVYNLLKDCETREQLEEVVVGEYNHNYPEDGLQRLLERGRCLWMTNQLTEEGEPVLWQLIS</sequence>
<keyword evidence="1" id="KW-0269">Exonuclease</keyword>
<proteinExistence type="predicted"/>
<dbReference type="Proteomes" id="UP000004791">
    <property type="component" value="Segment"/>
</dbReference>
<protein>
    <submittedName>
        <fullName evidence="1">5'-3' exonuclease</fullName>
    </submittedName>
</protein>
<dbReference type="EMBL" id="JQ446452">
    <property type="protein sequence ID" value="AFE86192.1"/>
    <property type="molecule type" value="Genomic_DNA"/>
</dbReference>
<dbReference type="SUPFAM" id="SSF88723">
    <property type="entry name" value="PIN domain-like"/>
    <property type="match status" value="1"/>
</dbReference>
<accession>H9D1F0</accession>